<dbReference type="GO" id="GO:0005737">
    <property type="term" value="C:cytoplasm"/>
    <property type="evidence" value="ECO:0007669"/>
    <property type="project" value="TreeGrafter"/>
</dbReference>
<feature type="compositionally biased region" description="Low complexity" evidence="1">
    <location>
        <begin position="124"/>
        <end position="137"/>
    </location>
</feature>
<dbReference type="RefSeq" id="XP_013315497.1">
    <property type="nucleotide sequence ID" value="XM_013460043.1"/>
</dbReference>
<dbReference type="Gene3D" id="1.20.900.10">
    <property type="entry name" value="Dbl homology (DH) domain"/>
    <property type="match status" value="1"/>
</dbReference>
<feature type="domain" description="DH" evidence="2">
    <location>
        <begin position="305"/>
        <end position="562"/>
    </location>
</feature>
<accession>A0A0D2EHL5</accession>
<feature type="compositionally biased region" description="Basic residues" evidence="1">
    <location>
        <begin position="145"/>
        <end position="159"/>
    </location>
</feature>
<dbReference type="GO" id="GO:0005085">
    <property type="term" value="F:guanyl-nucleotide exchange factor activity"/>
    <property type="evidence" value="ECO:0007669"/>
    <property type="project" value="InterPro"/>
</dbReference>
<feature type="region of interest" description="Disordered" evidence="1">
    <location>
        <begin position="117"/>
        <end position="191"/>
    </location>
</feature>
<reference evidence="3 4" key="1">
    <citation type="submission" date="2015-01" db="EMBL/GenBank/DDBJ databases">
        <title>The Genome Sequence of Exophiala xenobiotica CBS118157.</title>
        <authorList>
            <consortium name="The Broad Institute Genomics Platform"/>
            <person name="Cuomo C."/>
            <person name="de Hoog S."/>
            <person name="Gorbushina A."/>
            <person name="Stielow B."/>
            <person name="Teixiera M."/>
            <person name="Abouelleil A."/>
            <person name="Chapman S.B."/>
            <person name="Priest M."/>
            <person name="Young S.K."/>
            <person name="Wortman J."/>
            <person name="Nusbaum C."/>
            <person name="Birren B."/>
        </authorList>
    </citation>
    <scope>NUCLEOTIDE SEQUENCE [LARGE SCALE GENOMIC DNA]</scope>
    <source>
        <strain evidence="3 4">CBS 118157</strain>
    </source>
</reference>
<dbReference type="GeneID" id="25329146"/>
<dbReference type="SMART" id="SM00325">
    <property type="entry name" value="RhoGEF"/>
    <property type="match status" value="1"/>
</dbReference>
<keyword evidence="4" id="KW-1185">Reference proteome</keyword>
<dbReference type="Pfam" id="PF00621">
    <property type="entry name" value="RhoGEF"/>
    <property type="match status" value="1"/>
</dbReference>
<dbReference type="PANTHER" id="PTHR45818">
    <property type="entry name" value="PROTEIN VAV"/>
    <property type="match status" value="1"/>
</dbReference>
<feature type="region of interest" description="Disordered" evidence="1">
    <location>
        <begin position="61"/>
        <end position="80"/>
    </location>
</feature>
<dbReference type="PROSITE" id="PS50010">
    <property type="entry name" value="DH_2"/>
    <property type="match status" value="1"/>
</dbReference>
<name>A0A0D2EHL5_9EURO</name>
<feature type="compositionally biased region" description="Polar residues" evidence="1">
    <location>
        <begin position="160"/>
        <end position="174"/>
    </location>
</feature>
<sequence length="1015" mass="112081">MTAQLLPSVIAGPFSRIFSTEPGILGGSDSSYPGPSVASSTALSPFVIHQDLQISSASIPSVASAPVPTNDENRDPLLFSDNPSTAFRSFSARLASEAPKLYPSSIDVAAPRNAFSSRDRCLNPSQKSSAKPKSPQPLTELVNEKKRRACVPKRTKQKTPAHSGSDVSSPTSLPFTPVKGSTTTDTISTEETETWLGSVDPLGEPSHDHQSSLLPVRSENAPASMVLHPACHRKRLSVASSAFVHTMKTASVSNSSFTNVPRSFRFGRSTDSYGIFGSHARLSTDSDRPATSASMDEAAFRRGMKRRQILAELMATEESYIADLKALIYLYSTLLASAMTISNRTRSSILRNVHDLLHTHERLLETLHQAAYEAAVRKWADTTSPRDLGSPRRHRRWRSMESNALFKLGRGHRHTSSSVDSSEIGRGRTYLGCAEPRDVSDMAAVFAEFLSDFFLYEEYCANHSLIAHELQRHAPTLWSTYESGLESLSRSLVALNSKQQHERKGLTVGDLLIKPIQRVTKYPLLFDDLLRHTPVADCPSAHSQVEETLKCLRTIVQSVNQATDNHETRAQVQRRWSVQSRLIYGTISMRPEHFRLLGNIQLCGVLHVTWQTKSRIDGCYALCILFENSLMVALPAGATPSFEVVAVLHDYDLTVGSSSDGRGLQCHSTLHTWKICFGVSGHLHEFIFSACSSAEEQAWKNGMQSKEPPSRRTEERLVELPSCVGLELRSIGMVYGQQTHTLARHPSVQRAATIGNRANVCQVIIRNTHNAQDLHEFRQPIPAAINRSQSHMTSNRIAVLSPKRSERARLEASLSDIWTKDRLPYPGMIGSRGGQIIRASAGSLVRKLSLASIHAPFSRRSGSMSLASRKSYEAFTDASRSRSKQSAPIFEVRKDSFDESTAARKKSHDVPELDTMDNVVARMIGSGTKRISFAHGDNSLPSRTSKTKRPVQEPMPEVGPEDPAEVFYSEDKEPPEKHEIVEEGLAGRKKRWSNPLGILKGLSAEGFRNILHSTK</sequence>
<proteinExistence type="predicted"/>
<gene>
    <name evidence="3" type="ORF">PV05_07238</name>
</gene>
<dbReference type="SUPFAM" id="SSF48065">
    <property type="entry name" value="DBL homology domain (DH-domain)"/>
    <property type="match status" value="1"/>
</dbReference>
<dbReference type="HOGENOM" id="CLU_010210_2_1_1"/>
<evidence type="ECO:0000259" key="2">
    <source>
        <dbReference type="PROSITE" id="PS50010"/>
    </source>
</evidence>
<protein>
    <recommendedName>
        <fullName evidence="2">DH domain-containing protein</fullName>
    </recommendedName>
</protein>
<dbReference type="InterPro" id="IPR035899">
    <property type="entry name" value="DBL_dom_sf"/>
</dbReference>
<dbReference type="InterPro" id="IPR000219">
    <property type="entry name" value="DH_dom"/>
</dbReference>
<evidence type="ECO:0000313" key="3">
    <source>
        <dbReference type="EMBL" id="KIW54913.1"/>
    </source>
</evidence>
<dbReference type="EMBL" id="KN847320">
    <property type="protein sequence ID" value="KIW54913.1"/>
    <property type="molecule type" value="Genomic_DNA"/>
</dbReference>
<dbReference type="Proteomes" id="UP000054342">
    <property type="component" value="Unassembled WGS sequence"/>
</dbReference>
<organism evidence="3 4">
    <name type="scientific">Exophiala xenobiotica</name>
    <dbReference type="NCBI Taxonomy" id="348802"/>
    <lineage>
        <taxon>Eukaryota</taxon>
        <taxon>Fungi</taxon>
        <taxon>Dikarya</taxon>
        <taxon>Ascomycota</taxon>
        <taxon>Pezizomycotina</taxon>
        <taxon>Eurotiomycetes</taxon>
        <taxon>Chaetothyriomycetidae</taxon>
        <taxon>Chaetothyriales</taxon>
        <taxon>Herpotrichiellaceae</taxon>
        <taxon>Exophiala</taxon>
    </lineage>
</organism>
<dbReference type="CDD" id="cd00160">
    <property type="entry name" value="RhoGEF"/>
    <property type="match status" value="1"/>
</dbReference>
<dbReference type="AlphaFoldDB" id="A0A0D2EHL5"/>
<dbReference type="PANTHER" id="PTHR45818:SF3">
    <property type="entry name" value="PROTEIN VAV"/>
    <property type="match status" value="1"/>
</dbReference>
<dbReference type="OrthoDB" id="8059989at2759"/>
<feature type="region of interest" description="Disordered" evidence="1">
    <location>
        <begin position="931"/>
        <end position="976"/>
    </location>
</feature>
<dbReference type="STRING" id="348802.A0A0D2EHL5"/>
<evidence type="ECO:0000313" key="4">
    <source>
        <dbReference type="Proteomes" id="UP000054342"/>
    </source>
</evidence>
<evidence type="ECO:0000256" key="1">
    <source>
        <dbReference type="SAM" id="MobiDB-lite"/>
    </source>
</evidence>